<keyword evidence="10" id="KW-0175">Coiled coil</keyword>
<dbReference type="EMBL" id="UOFS01000044">
    <property type="protein sequence ID" value="VAX00473.1"/>
    <property type="molecule type" value="Genomic_DNA"/>
</dbReference>
<evidence type="ECO:0000259" key="12">
    <source>
        <dbReference type="PROSITE" id="PS50109"/>
    </source>
</evidence>
<keyword evidence="8" id="KW-0418">Kinase</keyword>
<keyword evidence="11" id="KW-0472">Membrane</keyword>
<dbReference type="Pfam" id="PF02518">
    <property type="entry name" value="HATPase_c"/>
    <property type="match status" value="1"/>
</dbReference>
<dbReference type="SMART" id="SM00387">
    <property type="entry name" value="HATPase_c"/>
    <property type="match status" value="1"/>
</dbReference>
<keyword evidence="7 11" id="KW-0812">Transmembrane</keyword>
<comment type="subcellular location">
    <subcellularLocation>
        <location evidence="2">Cell membrane</location>
        <topology evidence="2">Multi-pass membrane protein</topology>
    </subcellularLocation>
</comment>
<evidence type="ECO:0000256" key="9">
    <source>
        <dbReference type="ARBA" id="ARBA00022989"/>
    </source>
</evidence>
<dbReference type="SUPFAM" id="SSF103190">
    <property type="entry name" value="Sensory domain-like"/>
    <property type="match status" value="2"/>
</dbReference>
<feature type="transmembrane region" description="Helical" evidence="11">
    <location>
        <begin position="328"/>
        <end position="348"/>
    </location>
</feature>
<dbReference type="InterPro" id="IPR004358">
    <property type="entry name" value="Sig_transdc_His_kin-like_C"/>
</dbReference>
<name>A0A3B1AKA8_9ZZZZ</name>
<evidence type="ECO:0000256" key="2">
    <source>
        <dbReference type="ARBA" id="ARBA00004651"/>
    </source>
</evidence>
<dbReference type="InterPro" id="IPR029151">
    <property type="entry name" value="Sensor-like_sf"/>
</dbReference>
<evidence type="ECO:0000256" key="8">
    <source>
        <dbReference type="ARBA" id="ARBA00022777"/>
    </source>
</evidence>
<dbReference type="Gene3D" id="1.10.287.130">
    <property type="match status" value="1"/>
</dbReference>
<feature type="domain" description="Histidine kinase" evidence="12">
    <location>
        <begin position="424"/>
        <end position="633"/>
    </location>
</feature>
<sequence>MSLKIKFFLVLILVTTLPLLVLLFGVSTAMEKELTARTDAEVHTALNKMSTELSSLLNTQKAIAKGLARVPALEAFAFSASGKDEITYQQHAEELENFFLNYQHALPSIQAIRFIAPNGKTLVKVKEGKSIEPIQIDKENKRLFVADQFNKPFFKRALISDRIVSVSDFELGQVTPDADFCPAMMRYSVLLKDELDQLDGMLVVNMWGTRFDKTIEAAMGGYPGDTYMVELNPNDIKRDGIYLFHKNRDYRFSNQTKFDYKFSSRLSVNQWQKISTSKSGTLGLDDNKIIFYRIFTPFLSNSDIKWLVAIEVNTDIILAPVYKMRNSIWLLLISALIISIVIAVWAAVKLTMPVHLLADIITKYADGDRNVKYKGKSTDEIGIAGRAFNYLISSLERAKEEKENAEHNARQSERLASVGQLAAGIGHEINNPLMNIMSLASLVEKSLDDKDIQAKKDLSLLMKEGERCARIVQGILNFARENKPKYCLFDMTKLLKETLLLIRHRIEDQGIKLKLKIEKNLKMDGDANLIQQVLVNILLNAIQASVSNKSITVMAKSQNKCIEILIIDKGVGIKKDDIAQVFDPFFTTKDEGEGTGLGLSVSYGIIKDHNGIVHIANNNDEGVVVSIILPKNKII</sequence>
<dbReference type="PRINTS" id="PR00344">
    <property type="entry name" value="BCTRLSENSOR"/>
</dbReference>
<evidence type="ECO:0000256" key="10">
    <source>
        <dbReference type="SAM" id="Coils"/>
    </source>
</evidence>
<dbReference type="Gene3D" id="6.10.340.10">
    <property type="match status" value="1"/>
</dbReference>
<gene>
    <name evidence="14" type="ORF">MNBD_GAMMA22-2944</name>
</gene>
<dbReference type="InterPro" id="IPR003660">
    <property type="entry name" value="HAMP_dom"/>
</dbReference>
<feature type="domain" description="HAMP" evidence="13">
    <location>
        <begin position="348"/>
        <end position="400"/>
    </location>
</feature>
<evidence type="ECO:0000256" key="1">
    <source>
        <dbReference type="ARBA" id="ARBA00000085"/>
    </source>
</evidence>
<dbReference type="PROSITE" id="PS50109">
    <property type="entry name" value="HIS_KIN"/>
    <property type="match status" value="1"/>
</dbReference>
<comment type="catalytic activity">
    <reaction evidence="1">
        <text>ATP + protein L-histidine = ADP + protein N-phospho-L-histidine.</text>
        <dbReference type="EC" id="2.7.13.3"/>
    </reaction>
</comment>
<evidence type="ECO:0000256" key="7">
    <source>
        <dbReference type="ARBA" id="ARBA00022692"/>
    </source>
</evidence>
<dbReference type="GO" id="GO:0005886">
    <property type="term" value="C:plasma membrane"/>
    <property type="evidence" value="ECO:0007669"/>
    <property type="project" value="UniProtKB-SubCell"/>
</dbReference>
<dbReference type="SUPFAM" id="SSF47384">
    <property type="entry name" value="Homodimeric domain of signal transducing histidine kinase"/>
    <property type="match status" value="1"/>
</dbReference>
<protein>
    <recommendedName>
        <fullName evidence="3">histidine kinase</fullName>
        <ecNumber evidence="3">2.7.13.3</ecNumber>
    </recommendedName>
</protein>
<evidence type="ECO:0000256" key="11">
    <source>
        <dbReference type="SAM" id="Phobius"/>
    </source>
</evidence>
<dbReference type="SUPFAM" id="SSF158472">
    <property type="entry name" value="HAMP domain-like"/>
    <property type="match status" value="1"/>
</dbReference>
<evidence type="ECO:0000313" key="14">
    <source>
        <dbReference type="EMBL" id="VAX00473.1"/>
    </source>
</evidence>
<keyword evidence="9 11" id="KW-1133">Transmembrane helix</keyword>
<keyword evidence="6" id="KW-0808">Transferase</keyword>
<evidence type="ECO:0000256" key="4">
    <source>
        <dbReference type="ARBA" id="ARBA00022475"/>
    </source>
</evidence>
<evidence type="ECO:0000256" key="5">
    <source>
        <dbReference type="ARBA" id="ARBA00022553"/>
    </source>
</evidence>
<dbReference type="InterPro" id="IPR005467">
    <property type="entry name" value="His_kinase_dom"/>
</dbReference>
<proteinExistence type="predicted"/>
<dbReference type="AlphaFoldDB" id="A0A3B1AKA8"/>
<dbReference type="InterPro" id="IPR036890">
    <property type="entry name" value="HATPase_C_sf"/>
</dbReference>
<keyword evidence="4" id="KW-1003">Cell membrane</keyword>
<dbReference type="PANTHER" id="PTHR43065">
    <property type="entry name" value="SENSOR HISTIDINE KINASE"/>
    <property type="match status" value="1"/>
</dbReference>
<keyword evidence="5" id="KW-0597">Phosphoprotein</keyword>
<evidence type="ECO:0000256" key="6">
    <source>
        <dbReference type="ARBA" id="ARBA00022679"/>
    </source>
</evidence>
<dbReference type="InterPro" id="IPR003594">
    <property type="entry name" value="HATPase_dom"/>
</dbReference>
<dbReference type="GO" id="GO:0000155">
    <property type="term" value="F:phosphorelay sensor kinase activity"/>
    <property type="evidence" value="ECO:0007669"/>
    <property type="project" value="InterPro"/>
</dbReference>
<dbReference type="CDD" id="cd06225">
    <property type="entry name" value="HAMP"/>
    <property type="match status" value="1"/>
</dbReference>
<evidence type="ECO:0000256" key="3">
    <source>
        <dbReference type="ARBA" id="ARBA00012438"/>
    </source>
</evidence>
<dbReference type="PROSITE" id="PS50885">
    <property type="entry name" value="HAMP"/>
    <property type="match status" value="1"/>
</dbReference>
<dbReference type="SMART" id="SM00388">
    <property type="entry name" value="HisKA"/>
    <property type="match status" value="1"/>
</dbReference>
<dbReference type="Gene3D" id="3.30.450.20">
    <property type="entry name" value="PAS domain"/>
    <property type="match status" value="1"/>
</dbReference>
<reference evidence="14" key="1">
    <citation type="submission" date="2018-06" db="EMBL/GenBank/DDBJ databases">
        <authorList>
            <person name="Zhirakovskaya E."/>
        </authorList>
    </citation>
    <scope>NUCLEOTIDE SEQUENCE</scope>
</reference>
<dbReference type="SUPFAM" id="SSF55874">
    <property type="entry name" value="ATPase domain of HSP90 chaperone/DNA topoisomerase II/histidine kinase"/>
    <property type="match status" value="1"/>
</dbReference>
<accession>A0A3B1AKA8</accession>
<dbReference type="EC" id="2.7.13.3" evidence="3"/>
<dbReference type="Gene3D" id="3.30.565.10">
    <property type="entry name" value="Histidine kinase-like ATPase, C-terminal domain"/>
    <property type="match status" value="1"/>
</dbReference>
<dbReference type="CDD" id="cd00082">
    <property type="entry name" value="HisKA"/>
    <property type="match status" value="1"/>
</dbReference>
<feature type="coiled-coil region" evidence="10">
    <location>
        <begin position="388"/>
        <end position="415"/>
    </location>
</feature>
<dbReference type="Pfam" id="PF00512">
    <property type="entry name" value="HisKA"/>
    <property type="match status" value="1"/>
</dbReference>
<evidence type="ECO:0000259" key="13">
    <source>
        <dbReference type="PROSITE" id="PS50885"/>
    </source>
</evidence>
<dbReference type="InterPro" id="IPR003661">
    <property type="entry name" value="HisK_dim/P_dom"/>
</dbReference>
<dbReference type="InterPro" id="IPR036097">
    <property type="entry name" value="HisK_dim/P_sf"/>
</dbReference>
<organism evidence="14">
    <name type="scientific">hydrothermal vent metagenome</name>
    <dbReference type="NCBI Taxonomy" id="652676"/>
    <lineage>
        <taxon>unclassified sequences</taxon>
        <taxon>metagenomes</taxon>
        <taxon>ecological metagenomes</taxon>
    </lineage>
</organism>